<feature type="transmembrane region" description="Helical" evidence="1">
    <location>
        <begin position="397"/>
        <end position="418"/>
    </location>
</feature>
<keyword evidence="1" id="KW-0812">Transmembrane</keyword>
<evidence type="ECO:0000313" key="3">
    <source>
        <dbReference type="Proteomes" id="UP001224775"/>
    </source>
</evidence>
<keyword evidence="1" id="KW-1133">Transmembrane helix</keyword>
<name>A0AAD8XVY5_9STRA</name>
<dbReference type="AlphaFoldDB" id="A0AAD8XVY5"/>
<sequence>MFAALNCHVVFFKLDGEDTEIKDAIKIMDAGAPIISTTTIATTENIGSTATAAVQEVAAAAVEDETLIRTCKCVDCEEDAVCGGLWRANRYPGMVSSVEEAIHKKLHIVVSHCNTPLNWMSGYLNGFTNVASIHVISKCGHEVEGAPMGATTVVLPNVGRCDHTYAYFITTILPTLATSKDDNSIVIFLKDTTTEEFEHQDPGTEPKSLVHIASSSNGFACGVTFDSTWAGSWSPYHDKDTLFTFDLKSYREGSTADEVPFRVGNKTLGDFYNSLNVTRSAGSVVQVCYGGIFAASTANIFKQDMRVWKTIEKALERGDNIQEGHYMERSWGILLATPLKAFQIEAMKKHSTKVRYNPISIHGALLREGKEADDEDDDQKQQIKEEEKLSGDNWEVFHFYVLAGVGVISAVSVIAFTLSIGTTGRQRGELGIGIAEGGECVVVYSPNIH</sequence>
<comment type="caution">
    <text evidence="2">The sequence shown here is derived from an EMBL/GenBank/DDBJ whole genome shotgun (WGS) entry which is preliminary data.</text>
</comment>
<dbReference type="EMBL" id="JATAAI010000039">
    <property type="protein sequence ID" value="KAK1734440.1"/>
    <property type="molecule type" value="Genomic_DNA"/>
</dbReference>
<keyword evidence="1" id="KW-0472">Membrane</keyword>
<organism evidence="2 3">
    <name type="scientific">Skeletonema marinoi</name>
    <dbReference type="NCBI Taxonomy" id="267567"/>
    <lineage>
        <taxon>Eukaryota</taxon>
        <taxon>Sar</taxon>
        <taxon>Stramenopiles</taxon>
        <taxon>Ochrophyta</taxon>
        <taxon>Bacillariophyta</taxon>
        <taxon>Coscinodiscophyceae</taxon>
        <taxon>Thalassiosirophycidae</taxon>
        <taxon>Thalassiosirales</taxon>
        <taxon>Skeletonemataceae</taxon>
        <taxon>Skeletonema</taxon>
        <taxon>Skeletonema marinoi-dohrnii complex</taxon>
    </lineage>
</organism>
<gene>
    <name evidence="2" type="ORF">QTG54_014947</name>
</gene>
<evidence type="ECO:0000256" key="1">
    <source>
        <dbReference type="SAM" id="Phobius"/>
    </source>
</evidence>
<protein>
    <submittedName>
        <fullName evidence="2">Uncharacterized protein</fullName>
    </submittedName>
</protein>
<keyword evidence="3" id="KW-1185">Reference proteome</keyword>
<proteinExistence type="predicted"/>
<reference evidence="2" key="1">
    <citation type="submission" date="2023-06" db="EMBL/GenBank/DDBJ databases">
        <title>Survivors Of The Sea: Transcriptome response of Skeletonema marinoi to long-term dormancy.</title>
        <authorList>
            <person name="Pinder M.I.M."/>
            <person name="Kourtchenko O."/>
            <person name="Robertson E.K."/>
            <person name="Larsson T."/>
            <person name="Maumus F."/>
            <person name="Osuna-Cruz C.M."/>
            <person name="Vancaester E."/>
            <person name="Stenow R."/>
            <person name="Vandepoele K."/>
            <person name="Ploug H."/>
            <person name="Bruchert V."/>
            <person name="Godhe A."/>
            <person name="Topel M."/>
        </authorList>
    </citation>
    <scope>NUCLEOTIDE SEQUENCE</scope>
    <source>
        <strain evidence="2">R05AC</strain>
    </source>
</reference>
<dbReference type="Proteomes" id="UP001224775">
    <property type="component" value="Unassembled WGS sequence"/>
</dbReference>
<evidence type="ECO:0000313" key="2">
    <source>
        <dbReference type="EMBL" id="KAK1734440.1"/>
    </source>
</evidence>
<accession>A0AAD8XVY5</accession>